<reference evidence="1" key="1">
    <citation type="journal article" date="2022" name="Nat. Microbiol.">
        <title>Unique mobile elements and scalable gene flow at the prokaryote-eukaryote boundary revealed by circularized Asgard archaea genomes.</title>
        <authorList>
            <person name="Wu F."/>
            <person name="Speth D.R."/>
            <person name="Philosof A."/>
            <person name="Cremiere A."/>
            <person name="Narayanan A."/>
            <person name="Barco R.A."/>
            <person name="Connon S.A."/>
            <person name="Amend J.P."/>
            <person name="Antoshechkin I.A."/>
            <person name="Orphan V.J."/>
        </authorList>
    </citation>
    <scope>NUCLEOTIDE SEQUENCE</scope>
    <source>
        <strain evidence="1">PR6</strain>
    </source>
</reference>
<dbReference type="Proteomes" id="UP001200513">
    <property type="component" value="Chromosome"/>
</dbReference>
<organism evidence="1">
    <name type="scientific">Candidatus Heimdallarchaeum endolithica</name>
    <dbReference type="NCBI Taxonomy" id="2876572"/>
    <lineage>
        <taxon>Archaea</taxon>
        <taxon>Promethearchaeati</taxon>
        <taxon>Candidatus Heimdallarchaeota</taxon>
        <taxon>Candidatus Heimdallarchaeia (ex Rinke et al. 2021) (nom. nud.)</taxon>
        <taxon>Candidatus Heimdallarchaeales</taxon>
        <taxon>Candidatus Heimdallarchaeaceae</taxon>
        <taxon>Candidatus Heimdallarchaeum</taxon>
    </lineage>
</organism>
<dbReference type="SUPFAM" id="SSF52540">
    <property type="entry name" value="P-loop containing nucleoside triphosphate hydrolases"/>
    <property type="match status" value="1"/>
</dbReference>
<dbReference type="EMBL" id="CP084167">
    <property type="protein sequence ID" value="UJG43778.1"/>
    <property type="molecule type" value="Genomic_DNA"/>
</dbReference>
<dbReference type="Pfam" id="PF13469">
    <property type="entry name" value="Sulfotransfer_3"/>
    <property type="match status" value="1"/>
</dbReference>
<protein>
    <submittedName>
        <fullName evidence="1">Sulfotransferase</fullName>
    </submittedName>
</protein>
<proteinExistence type="predicted"/>
<sequence length="359" mass="43898">MFLMGASFVKWIKLLWENKFKIHIKYWPKALAITLVTFLFSPFVIFEQIIWNRKIKKLKIENDPIFIIGHWRGGTTFLQELMLKDKRYYYLNMVEATFPHQFLTSYWFTKAIMSPLIPKKRPMDNMRMSAKTPQEHEFALTNYCLLSPLTALFFPKNKEKYLKYCSFEQSSEKELRKWKESFRYLINKLTIRGKGKQLLLKNPLDTFRVKLILDLYPNAKFIHIYRDPYKVFFSTVKLYNTNTRLFFLQKPDFNIRDFIFDMYKEMYKKFYKDFDSIPKENIIEIKYEDFCQKPIEQLEKIYSHLQLGDFSKVKPDIQSYLDTLREYKPDNYKIDPIVEKEIYENWKETIERWNYKRPI</sequence>
<evidence type="ECO:0000313" key="1">
    <source>
        <dbReference type="EMBL" id="UJG43778.1"/>
    </source>
</evidence>
<name>A0A9Y1BRC0_9ARCH</name>
<accession>A0A9Y1BRC0</accession>
<dbReference type="PANTHER" id="PTHR36451">
    <property type="entry name" value="PAPS-DEPENDENT SULFOTRANSFERASE STF3"/>
    <property type="match status" value="1"/>
</dbReference>
<dbReference type="AlphaFoldDB" id="A0A9Y1BRC0"/>
<gene>
    <name evidence="1" type="ORF">K9W46_01010</name>
</gene>
<dbReference type="InterPro" id="IPR027417">
    <property type="entry name" value="P-loop_NTPase"/>
</dbReference>
<dbReference type="PANTHER" id="PTHR36451:SF1">
    <property type="entry name" value="OMEGA-HYDROXY-BETA-DIHYDROMENAQUINONE-9 SULFOTRANSFERASE STF3"/>
    <property type="match status" value="1"/>
</dbReference>
<dbReference type="Gene3D" id="3.40.50.300">
    <property type="entry name" value="P-loop containing nucleotide triphosphate hydrolases"/>
    <property type="match status" value="1"/>
</dbReference>
<dbReference type="InterPro" id="IPR052736">
    <property type="entry name" value="Stf3_sulfotransferase"/>
</dbReference>